<evidence type="ECO:0000313" key="3">
    <source>
        <dbReference type="Proteomes" id="UP001061298"/>
    </source>
</evidence>
<feature type="transmembrane region" description="Helical" evidence="1">
    <location>
        <begin position="131"/>
        <end position="149"/>
    </location>
</feature>
<keyword evidence="1" id="KW-1133">Transmembrane helix</keyword>
<keyword evidence="3" id="KW-1185">Reference proteome</keyword>
<organism evidence="2 3">
    <name type="scientific">Streptomyces cynarae</name>
    <dbReference type="NCBI Taxonomy" id="2981134"/>
    <lineage>
        <taxon>Bacteria</taxon>
        <taxon>Bacillati</taxon>
        <taxon>Actinomycetota</taxon>
        <taxon>Actinomycetes</taxon>
        <taxon>Kitasatosporales</taxon>
        <taxon>Streptomycetaceae</taxon>
        <taxon>Streptomyces</taxon>
    </lineage>
</organism>
<dbReference type="EMBL" id="CP106793">
    <property type="protein sequence ID" value="UXY23897.1"/>
    <property type="molecule type" value="Genomic_DNA"/>
</dbReference>
<dbReference type="Proteomes" id="UP001061298">
    <property type="component" value="Chromosome"/>
</dbReference>
<reference evidence="2" key="1">
    <citation type="submission" date="2022-10" db="EMBL/GenBank/DDBJ databases">
        <authorList>
            <person name="Mo P."/>
        </authorList>
    </citation>
    <scope>NUCLEOTIDE SEQUENCE</scope>
    <source>
        <strain evidence="2">HUAS 13-4</strain>
    </source>
</reference>
<keyword evidence="1" id="KW-0472">Membrane</keyword>
<dbReference type="RefSeq" id="WP_263234131.1">
    <property type="nucleotide sequence ID" value="NZ_CP106793.1"/>
</dbReference>
<feature type="transmembrane region" description="Helical" evidence="1">
    <location>
        <begin position="101"/>
        <end position="119"/>
    </location>
</feature>
<gene>
    <name evidence="2" type="ORF">N8I84_38255</name>
</gene>
<sequence length="179" mass="19564">MSRTTQDPAQTVPCEDVSRPVRPALAGRAGRDALLERRRRHTLELLAVSALGLIPWTVILGVTLPSDYRVHAWRTTWVGFDILLLTALGATAVLGIRRHRAVVLPALATAVLLVCDAWFDVSLALGTSAVWTSTALALFVELPMAAFLFHRVRLLLRSQWTPRPSPDTAPDVVETGARS</sequence>
<feature type="transmembrane region" description="Helical" evidence="1">
    <location>
        <begin position="45"/>
        <end position="64"/>
    </location>
</feature>
<name>A0ABY6ECG3_9ACTN</name>
<protein>
    <submittedName>
        <fullName evidence="2">Uncharacterized protein</fullName>
    </submittedName>
</protein>
<evidence type="ECO:0000256" key="1">
    <source>
        <dbReference type="SAM" id="Phobius"/>
    </source>
</evidence>
<feature type="transmembrane region" description="Helical" evidence="1">
    <location>
        <begin position="76"/>
        <end position="94"/>
    </location>
</feature>
<accession>A0ABY6ECG3</accession>
<evidence type="ECO:0000313" key="2">
    <source>
        <dbReference type="EMBL" id="UXY23897.1"/>
    </source>
</evidence>
<keyword evidence="1" id="KW-0812">Transmembrane</keyword>
<proteinExistence type="predicted"/>